<dbReference type="PANTHER" id="PTHR13288">
    <property type="entry name" value="SPLICING FACTOR 45 SPF45"/>
    <property type="match status" value="1"/>
</dbReference>
<reference evidence="9" key="1">
    <citation type="journal article" date="2020" name="Fungal Divers.">
        <title>Resolving the Mortierellaceae phylogeny through synthesis of multi-gene phylogenetics and phylogenomics.</title>
        <authorList>
            <person name="Vandepol N."/>
            <person name="Liber J."/>
            <person name="Desiro A."/>
            <person name="Na H."/>
            <person name="Kennedy M."/>
            <person name="Barry K."/>
            <person name="Grigoriev I.V."/>
            <person name="Miller A.N."/>
            <person name="O'Donnell K."/>
            <person name="Stajich J.E."/>
            <person name="Bonito G."/>
        </authorList>
    </citation>
    <scope>NUCLEOTIDE SEQUENCE</scope>
    <source>
        <strain evidence="9">MES-2147</strain>
    </source>
</reference>
<gene>
    <name evidence="9" type="ORF">BGZ65_008323</name>
</gene>
<dbReference type="InterPro" id="IPR012677">
    <property type="entry name" value="Nucleotide-bd_a/b_plait_sf"/>
</dbReference>
<evidence type="ECO:0000256" key="7">
    <source>
        <dbReference type="SAM" id="MobiDB-lite"/>
    </source>
</evidence>
<dbReference type="GO" id="GO:0071011">
    <property type="term" value="C:precatalytic spliceosome"/>
    <property type="evidence" value="ECO:0007669"/>
    <property type="project" value="TreeGrafter"/>
</dbReference>
<name>A0A9P6IMZ5_9FUNG</name>
<feature type="compositionally biased region" description="Basic and acidic residues" evidence="7">
    <location>
        <begin position="64"/>
        <end position="78"/>
    </location>
</feature>
<dbReference type="Gene3D" id="3.30.70.330">
    <property type="match status" value="1"/>
</dbReference>
<dbReference type="PANTHER" id="PTHR13288:SF8">
    <property type="entry name" value="SPLICING FACTOR 45"/>
    <property type="match status" value="1"/>
</dbReference>
<dbReference type="SMART" id="SM00361">
    <property type="entry name" value="RRM_1"/>
    <property type="match status" value="1"/>
</dbReference>
<dbReference type="GO" id="GO:0003723">
    <property type="term" value="F:RNA binding"/>
    <property type="evidence" value="ECO:0007669"/>
    <property type="project" value="UniProtKB-UniRule"/>
</dbReference>
<keyword evidence="10" id="KW-1185">Reference proteome</keyword>
<dbReference type="Proteomes" id="UP000749646">
    <property type="component" value="Unassembled WGS sequence"/>
</dbReference>
<comment type="subcellular location">
    <subcellularLocation>
        <location evidence="1">Nucleus</location>
    </subcellularLocation>
</comment>
<dbReference type="OrthoDB" id="5411533at2759"/>
<feature type="domain" description="RRM" evidence="8">
    <location>
        <begin position="153"/>
        <end position="239"/>
    </location>
</feature>
<feature type="region of interest" description="Disordered" evidence="7">
    <location>
        <begin position="1"/>
        <end position="83"/>
    </location>
</feature>
<keyword evidence="5" id="KW-0539">Nucleus</keyword>
<dbReference type="SUPFAM" id="SSF54928">
    <property type="entry name" value="RNA-binding domain, RBD"/>
    <property type="match status" value="1"/>
</dbReference>
<dbReference type="InterPro" id="IPR003954">
    <property type="entry name" value="RRM_euk-type"/>
</dbReference>
<dbReference type="AlphaFoldDB" id="A0A9P6IMZ5"/>
<evidence type="ECO:0000256" key="3">
    <source>
        <dbReference type="ARBA" id="ARBA00022884"/>
    </source>
</evidence>
<dbReference type="InterPro" id="IPR000504">
    <property type="entry name" value="RRM_dom"/>
</dbReference>
<comment type="caution">
    <text evidence="9">The sequence shown here is derived from an EMBL/GenBank/DDBJ whole genome shotgun (WGS) entry which is preliminary data.</text>
</comment>
<evidence type="ECO:0000313" key="10">
    <source>
        <dbReference type="Proteomes" id="UP000749646"/>
    </source>
</evidence>
<dbReference type="InterPro" id="IPR035979">
    <property type="entry name" value="RBD_domain_sf"/>
</dbReference>
<evidence type="ECO:0000256" key="2">
    <source>
        <dbReference type="ARBA" id="ARBA00022664"/>
    </source>
</evidence>
<dbReference type="FunFam" id="3.30.70.330:FF:000382">
    <property type="entry name" value="G-patch domain-containing protein"/>
    <property type="match status" value="1"/>
</dbReference>
<keyword evidence="2" id="KW-0507">mRNA processing</keyword>
<dbReference type="InterPro" id="IPR040052">
    <property type="entry name" value="RBM17"/>
</dbReference>
<evidence type="ECO:0000256" key="6">
    <source>
        <dbReference type="PROSITE-ProRule" id="PRU00176"/>
    </source>
</evidence>
<evidence type="ECO:0000313" key="9">
    <source>
        <dbReference type="EMBL" id="KAF9940083.1"/>
    </source>
</evidence>
<proteinExistence type="predicted"/>
<protein>
    <recommendedName>
        <fullName evidence="8">RRM domain-containing protein</fullName>
    </recommendedName>
</protein>
<feature type="compositionally biased region" description="Low complexity" evidence="7">
    <location>
        <begin position="1"/>
        <end position="30"/>
    </location>
</feature>
<keyword evidence="3 6" id="KW-0694">RNA-binding</keyword>
<dbReference type="GO" id="GO:0045292">
    <property type="term" value="P:mRNA cis splicing, via spliceosome"/>
    <property type="evidence" value="ECO:0007669"/>
    <property type="project" value="InterPro"/>
</dbReference>
<organism evidence="9 10">
    <name type="scientific">Modicella reniformis</name>
    <dbReference type="NCBI Taxonomy" id="1440133"/>
    <lineage>
        <taxon>Eukaryota</taxon>
        <taxon>Fungi</taxon>
        <taxon>Fungi incertae sedis</taxon>
        <taxon>Mucoromycota</taxon>
        <taxon>Mortierellomycotina</taxon>
        <taxon>Mortierellomycetes</taxon>
        <taxon>Mortierellales</taxon>
        <taxon>Mortierellaceae</taxon>
        <taxon>Modicella</taxon>
    </lineage>
</organism>
<dbReference type="PROSITE" id="PS50102">
    <property type="entry name" value="RRM"/>
    <property type="match status" value="1"/>
</dbReference>
<sequence>MNRSRSNSPYPRRNVRSRSPSQSRSRSPTYSRKRTPSPVRRNDPAFGRPNTQYKAFAPPSSLTEEPHSMPTRAHESERNPASFATQSGSATVIMNDVSGEDAFLRRARLSQQQQHQRQHVVSAPAPNLELQAQGRPAFVPSTQQAPLKGIPSSVILLTNMVGPGEVDDTLQEETAGECTKYGEVVRCLIFEVQNGKVPAEEAVRIFVKFGALASAERALRDLDGRFFGGRQVRGQFFDERRFDLLQLAP</sequence>
<dbReference type="EMBL" id="JAAAHW010009482">
    <property type="protein sequence ID" value="KAF9940083.1"/>
    <property type="molecule type" value="Genomic_DNA"/>
</dbReference>
<accession>A0A9P6IMZ5</accession>
<keyword evidence="4" id="KW-0508">mRNA splicing</keyword>
<evidence type="ECO:0000256" key="1">
    <source>
        <dbReference type="ARBA" id="ARBA00004123"/>
    </source>
</evidence>
<evidence type="ECO:0000256" key="5">
    <source>
        <dbReference type="ARBA" id="ARBA00023242"/>
    </source>
</evidence>
<evidence type="ECO:0000259" key="8">
    <source>
        <dbReference type="PROSITE" id="PS50102"/>
    </source>
</evidence>
<dbReference type="GO" id="GO:0000380">
    <property type="term" value="P:alternative mRNA splicing, via spliceosome"/>
    <property type="evidence" value="ECO:0007669"/>
    <property type="project" value="TreeGrafter"/>
</dbReference>
<evidence type="ECO:0000256" key="4">
    <source>
        <dbReference type="ARBA" id="ARBA00023187"/>
    </source>
</evidence>